<evidence type="ECO:0000256" key="1">
    <source>
        <dbReference type="SAM" id="MobiDB-lite"/>
    </source>
</evidence>
<dbReference type="Proteomes" id="UP000093748">
    <property type="component" value="Unassembled WGS sequence"/>
</dbReference>
<gene>
    <name evidence="3" type="ORF">BAE39_04445</name>
</gene>
<evidence type="ECO:0000313" key="3">
    <source>
        <dbReference type="EMBL" id="OBP82797.1"/>
    </source>
</evidence>
<accession>A0A1A5I2P8</accession>
<organism evidence="3 4">
    <name type="scientific">Rhizobium loti</name>
    <name type="common">Mesorhizobium loti</name>
    <dbReference type="NCBI Taxonomy" id="381"/>
    <lineage>
        <taxon>Bacteria</taxon>
        <taxon>Pseudomonadati</taxon>
        <taxon>Pseudomonadota</taxon>
        <taxon>Alphaproteobacteria</taxon>
        <taxon>Hyphomicrobiales</taxon>
        <taxon>Phyllobacteriaceae</taxon>
        <taxon>Mesorhizobium</taxon>
    </lineage>
</organism>
<feature type="chain" id="PRO_5009827012" evidence="2">
    <location>
        <begin position="25"/>
        <end position="83"/>
    </location>
</feature>
<proteinExistence type="predicted"/>
<sequence>MTAFLRNTLLAFAAVSALGGSAMADQTVSCVHTNLNDLWAGRCCGTAGASDCLGGGGNGRDHHDKGNPGTKGGNPNGSTAGKP</sequence>
<keyword evidence="2" id="KW-0732">Signal</keyword>
<dbReference type="GeneID" id="66681075"/>
<name>A0A1A5I2P8_RHILI</name>
<feature type="region of interest" description="Disordered" evidence="1">
    <location>
        <begin position="55"/>
        <end position="83"/>
    </location>
</feature>
<dbReference type="OrthoDB" id="8100668at2"/>
<evidence type="ECO:0000313" key="4">
    <source>
        <dbReference type="Proteomes" id="UP000093748"/>
    </source>
</evidence>
<dbReference type="RefSeq" id="WP_010912520.1">
    <property type="nucleotide sequence ID" value="NZ_LZTH01000034.1"/>
</dbReference>
<evidence type="ECO:0000256" key="2">
    <source>
        <dbReference type="SAM" id="SignalP"/>
    </source>
</evidence>
<feature type="signal peptide" evidence="2">
    <location>
        <begin position="1"/>
        <end position="24"/>
    </location>
</feature>
<protein>
    <submittedName>
        <fullName evidence="3">Uncharacterized protein</fullName>
    </submittedName>
</protein>
<dbReference type="AlphaFoldDB" id="A0A1A5I2P8"/>
<comment type="caution">
    <text evidence="3">The sequence shown here is derived from an EMBL/GenBank/DDBJ whole genome shotgun (WGS) entry which is preliminary data.</text>
</comment>
<dbReference type="EMBL" id="LZTJ01000001">
    <property type="protein sequence ID" value="OBP82797.1"/>
    <property type="molecule type" value="Genomic_DNA"/>
</dbReference>
<reference evidence="4" key="1">
    <citation type="submission" date="2016-06" db="EMBL/GenBank/DDBJ databases">
        <title>NZP2037 Pacbio-Illumina hybrid assembly.</title>
        <authorList>
            <person name="Ramsay J.P."/>
        </authorList>
    </citation>
    <scope>NUCLEOTIDE SEQUENCE [LARGE SCALE GENOMIC DNA]</scope>
    <source>
        <strain evidence="4">R7ANS::ICEMlSym2042</strain>
    </source>
</reference>